<evidence type="ECO:0000313" key="3">
    <source>
        <dbReference type="Proteomes" id="UP000004080"/>
    </source>
</evidence>
<proteinExistence type="predicted"/>
<dbReference type="Proteomes" id="UP000004080">
    <property type="component" value="Unassembled WGS sequence"/>
</dbReference>
<keyword evidence="1" id="KW-1133">Transmembrane helix</keyword>
<comment type="caution">
    <text evidence="2">The sequence shown here is derived from an EMBL/GenBank/DDBJ whole genome shotgun (WGS) entry which is preliminary data.</text>
</comment>
<feature type="transmembrane region" description="Helical" evidence="1">
    <location>
        <begin position="12"/>
        <end position="38"/>
    </location>
</feature>
<accession>I8J2R4</accession>
<dbReference type="EMBL" id="AKKV01000023">
    <property type="protein sequence ID" value="EIT86036.1"/>
    <property type="molecule type" value="Genomic_DNA"/>
</dbReference>
<gene>
    <name evidence="2" type="ORF">A374_06941</name>
</gene>
<organism evidence="2 3">
    <name type="scientific">Fictibacillus macauensis ZFHKF-1</name>
    <dbReference type="NCBI Taxonomy" id="1196324"/>
    <lineage>
        <taxon>Bacteria</taxon>
        <taxon>Bacillati</taxon>
        <taxon>Bacillota</taxon>
        <taxon>Bacilli</taxon>
        <taxon>Bacillales</taxon>
        <taxon>Fictibacillaceae</taxon>
        <taxon>Fictibacillus</taxon>
    </lineage>
</organism>
<protein>
    <submittedName>
        <fullName evidence="2">Uncharacterized protein</fullName>
    </submittedName>
</protein>
<keyword evidence="1" id="KW-0812">Transmembrane</keyword>
<keyword evidence="1" id="KW-0472">Membrane</keyword>
<sequence>MDIKRFLVRNRTILILLLIFVSGIIQLNMGVTTLIDFPDFKPGINSVLFHDIFFDGEYFFVLRNVLTIVLVSELTGREWHSDMKVWNILRRGYRQYCVRTFLKVIGGVILFELAGDFLSLIGLMFQLGNNWTSHSFTIAPGLYGNYGPITTMVILVLMQLFTALLFASGTFLISLFTKRTWETVVYPFIILIVIPILAYNLLPEFLDVPDRFVKPLSGYGSVLVSDYGEPKWDYLLKSVLTIGGFTFLFSLLIPVVMRYQRRKGLVR</sequence>
<evidence type="ECO:0000256" key="1">
    <source>
        <dbReference type="SAM" id="Phobius"/>
    </source>
</evidence>
<evidence type="ECO:0000313" key="2">
    <source>
        <dbReference type="EMBL" id="EIT86036.1"/>
    </source>
</evidence>
<keyword evidence="3" id="KW-1185">Reference proteome</keyword>
<dbReference type="AlphaFoldDB" id="I8J2R4"/>
<feature type="transmembrane region" description="Helical" evidence="1">
    <location>
        <begin position="100"/>
        <end position="126"/>
    </location>
</feature>
<dbReference type="PATRIC" id="fig|1196324.3.peg.1420"/>
<feature type="transmembrane region" description="Helical" evidence="1">
    <location>
        <begin position="234"/>
        <end position="257"/>
    </location>
</feature>
<feature type="transmembrane region" description="Helical" evidence="1">
    <location>
        <begin position="146"/>
        <end position="172"/>
    </location>
</feature>
<feature type="transmembrane region" description="Helical" evidence="1">
    <location>
        <begin position="184"/>
        <end position="202"/>
    </location>
</feature>
<name>I8J2R4_9BACL</name>
<dbReference type="STRING" id="1196324.A374_06941"/>
<reference evidence="2 3" key="1">
    <citation type="journal article" date="2012" name="J. Bacteriol.">
        <title>Genome of Bacillus macauensis ZFHKF-1, a Long-Chain-Forming Bacterium.</title>
        <authorList>
            <person name="Cai L."/>
            <person name="Zhang T."/>
        </authorList>
    </citation>
    <scope>NUCLEOTIDE SEQUENCE [LARGE SCALE GENOMIC DNA]</scope>
    <source>
        <strain evidence="2 3">ZFHKF-1</strain>
    </source>
</reference>
<dbReference type="RefSeq" id="WP_007201485.1">
    <property type="nucleotide sequence ID" value="NZ_AKKV01000023.1"/>
</dbReference>
<feature type="transmembrane region" description="Helical" evidence="1">
    <location>
        <begin position="58"/>
        <end position="79"/>
    </location>
</feature>